<dbReference type="AlphaFoldDB" id="A0AAD5SRI5"/>
<feature type="region of interest" description="Disordered" evidence="2">
    <location>
        <begin position="175"/>
        <end position="197"/>
    </location>
</feature>
<feature type="compositionally biased region" description="Polar residues" evidence="2">
    <location>
        <begin position="186"/>
        <end position="197"/>
    </location>
</feature>
<dbReference type="Proteomes" id="UP001211907">
    <property type="component" value="Unassembled WGS sequence"/>
</dbReference>
<sequence length="726" mass="80271">MIGSSLIPGTAATIVTPKAASKAMVIQMHTHAPVESEVQARTELTLMTGKYIRVLEEKKAQAEQLRAAALELRNATQREEDLRSRITELEARVFELSATGSVNLASTATLSESISRSKPLFKSPSESNPIPEQSQFADLIPVFTSTPFIANLPVPPMANRRTLLSREISASAPASPTESVFHAPATISTPNSTSSRSRIVDAPDVNLHVSKVGIAAKRIIHCKYCRSIIKSNSKTTWAVHIAACSSAPKLVRSLFSSHSRHSFSSANNGEISKKINVVNTSDSNNGSSIDCHFRKTQCGTRILISCVYCNCTIPSENRNKWRQHLEQICHYTPVSVKTIFSGKRRGSYDFRQNTNKVYTGDEKEKNFKKEAKDEDEEEKELEEEEEETIESGKVQIQDHFQRSFSIDGRVAPQIFTCTRCLCQIFSNEKADWDTHMAFCQKTHSPAAGLTNITETFSYQQPTAPHDRPQGSKNGRTIGKRNETSQRSSDENDGDSEGTRISRKSRRRKPISDNCEGIDITTATFDTRRLEKPNEIATAGAMTAITVSCKAVPTNPASRPSLLPTLSTASELPHDYAPTGSDAEYTAKRTLRPYPTFAPSFLPDGTLNAHNFRSWKDVLVYQKPKFAIATSTTAFVSAFKKKYSLPDVRLPSDCLGHSGSAVAVPERLHLALLRVFDSESESEDEIEEMEKKINGADSNCKISVKNITEECVVQSLVNTYVESNFSK</sequence>
<feature type="region of interest" description="Disordered" evidence="2">
    <location>
        <begin position="367"/>
        <end position="392"/>
    </location>
</feature>
<feature type="region of interest" description="Disordered" evidence="2">
    <location>
        <begin position="459"/>
        <end position="514"/>
    </location>
</feature>
<reference evidence="3" key="1">
    <citation type="submission" date="2020-05" db="EMBL/GenBank/DDBJ databases">
        <title>Phylogenomic resolution of chytrid fungi.</title>
        <authorList>
            <person name="Stajich J.E."/>
            <person name="Amses K."/>
            <person name="Simmons R."/>
            <person name="Seto K."/>
            <person name="Myers J."/>
            <person name="Bonds A."/>
            <person name="Quandt C.A."/>
            <person name="Barry K."/>
            <person name="Liu P."/>
            <person name="Grigoriev I."/>
            <person name="Longcore J.E."/>
            <person name="James T.Y."/>
        </authorList>
    </citation>
    <scope>NUCLEOTIDE SEQUENCE</scope>
    <source>
        <strain evidence="3">JEL0513</strain>
    </source>
</reference>
<name>A0AAD5SRI5_9FUNG</name>
<evidence type="ECO:0000256" key="2">
    <source>
        <dbReference type="SAM" id="MobiDB-lite"/>
    </source>
</evidence>
<feature type="compositionally biased region" description="Acidic residues" evidence="2">
    <location>
        <begin position="373"/>
        <end position="389"/>
    </location>
</feature>
<organism evidence="3 4">
    <name type="scientific">Physocladia obscura</name>
    <dbReference type="NCBI Taxonomy" id="109957"/>
    <lineage>
        <taxon>Eukaryota</taxon>
        <taxon>Fungi</taxon>
        <taxon>Fungi incertae sedis</taxon>
        <taxon>Chytridiomycota</taxon>
        <taxon>Chytridiomycota incertae sedis</taxon>
        <taxon>Chytridiomycetes</taxon>
        <taxon>Chytridiales</taxon>
        <taxon>Chytriomycetaceae</taxon>
        <taxon>Physocladia</taxon>
    </lineage>
</organism>
<feature type="compositionally biased region" description="Basic and acidic residues" evidence="2">
    <location>
        <begin position="479"/>
        <end position="489"/>
    </location>
</feature>
<evidence type="ECO:0000313" key="4">
    <source>
        <dbReference type="Proteomes" id="UP001211907"/>
    </source>
</evidence>
<gene>
    <name evidence="3" type="ORF">HK100_005524</name>
</gene>
<dbReference type="EMBL" id="JADGJH010002580">
    <property type="protein sequence ID" value="KAJ3096642.1"/>
    <property type="molecule type" value="Genomic_DNA"/>
</dbReference>
<evidence type="ECO:0000256" key="1">
    <source>
        <dbReference type="SAM" id="Coils"/>
    </source>
</evidence>
<accession>A0AAD5SRI5</accession>
<evidence type="ECO:0000313" key="3">
    <source>
        <dbReference type="EMBL" id="KAJ3096642.1"/>
    </source>
</evidence>
<protein>
    <submittedName>
        <fullName evidence="3">Uncharacterized protein</fullName>
    </submittedName>
</protein>
<feature type="coiled-coil region" evidence="1">
    <location>
        <begin position="52"/>
        <end position="92"/>
    </location>
</feature>
<comment type="caution">
    <text evidence="3">The sequence shown here is derived from an EMBL/GenBank/DDBJ whole genome shotgun (WGS) entry which is preliminary data.</text>
</comment>
<keyword evidence="1" id="KW-0175">Coiled coil</keyword>
<proteinExistence type="predicted"/>
<keyword evidence="4" id="KW-1185">Reference proteome</keyword>